<proteinExistence type="predicted"/>
<organism evidence="1 2">
    <name type="scientific">Novosphingobium sediminis</name>
    <dbReference type="NCBI Taxonomy" id="707214"/>
    <lineage>
        <taxon>Bacteria</taxon>
        <taxon>Pseudomonadati</taxon>
        <taxon>Pseudomonadota</taxon>
        <taxon>Alphaproteobacteria</taxon>
        <taxon>Sphingomonadales</taxon>
        <taxon>Sphingomonadaceae</taxon>
        <taxon>Novosphingobium</taxon>
    </lineage>
</organism>
<keyword evidence="2" id="KW-1185">Reference proteome</keyword>
<gene>
    <name evidence="1" type="ORF">NSE01_24170</name>
</gene>
<comment type="caution">
    <text evidence="1">The sequence shown here is derived from an EMBL/GenBank/DDBJ whole genome shotgun (WGS) entry which is preliminary data.</text>
</comment>
<accession>A0A512ALJ9</accession>
<evidence type="ECO:0000313" key="1">
    <source>
        <dbReference type="EMBL" id="GEO00585.1"/>
    </source>
</evidence>
<dbReference type="Proteomes" id="UP000321464">
    <property type="component" value="Unassembled WGS sequence"/>
</dbReference>
<dbReference type="EMBL" id="BJYR01000016">
    <property type="protein sequence ID" value="GEO00585.1"/>
    <property type="molecule type" value="Genomic_DNA"/>
</dbReference>
<dbReference type="AlphaFoldDB" id="A0A512ALJ9"/>
<evidence type="ECO:0000313" key="2">
    <source>
        <dbReference type="Proteomes" id="UP000321464"/>
    </source>
</evidence>
<sequence length="107" mass="11870">MPRKQIGAALIISSALVGSRHARYRWLVVEEADAFAVLALMIFHDEAKSRIKAIDRQWLSVTTPIWISGQKRKAMLPDGLQPDNCVAEIEHVLLVANCGFGSAHYSL</sequence>
<reference evidence="1 2" key="1">
    <citation type="submission" date="2019-07" db="EMBL/GenBank/DDBJ databases">
        <title>Whole genome shotgun sequence of Novosphingobium sediminis NBRC 106119.</title>
        <authorList>
            <person name="Hosoyama A."/>
            <person name="Uohara A."/>
            <person name="Ohji S."/>
            <person name="Ichikawa N."/>
        </authorList>
    </citation>
    <scope>NUCLEOTIDE SEQUENCE [LARGE SCALE GENOMIC DNA]</scope>
    <source>
        <strain evidence="1 2">NBRC 106119</strain>
    </source>
</reference>
<protein>
    <submittedName>
        <fullName evidence="1">Uncharacterized protein</fullName>
    </submittedName>
</protein>
<name>A0A512ALJ9_9SPHN</name>